<keyword evidence="2 3" id="KW-0802">TPR repeat</keyword>
<keyword evidence="4" id="KW-0812">Transmembrane</keyword>
<dbReference type="Pfam" id="PF07719">
    <property type="entry name" value="TPR_2"/>
    <property type="match status" value="1"/>
</dbReference>
<gene>
    <name evidence="5" type="ORF">A2Y82_02430</name>
</gene>
<protein>
    <submittedName>
        <fullName evidence="5">Uncharacterized protein</fullName>
    </submittedName>
</protein>
<name>A0A1G1XP53_9BACT</name>
<dbReference type="PROSITE" id="PS50005">
    <property type="entry name" value="TPR"/>
    <property type="match status" value="2"/>
</dbReference>
<keyword evidence="1" id="KW-0677">Repeat</keyword>
<dbReference type="Proteomes" id="UP000176498">
    <property type="component" value="Unassembled WGS sequence"/>
</dbReference>
<dbReference type="PROSITE" id="PS50293">
    <property type="entry name" value="TPR_REGION"/>
    <property type="match status" value="1"/>
</dbReference>
<organism evidence="5 6">
    <name type="scientific">Candidatus Buchananbacteria bacterium RBG_13_36_9</name>
    <dbReference type="NCBI Taxonomy" id="1797530"/>
    <lineage>
        <taxon>Bacteria</taxon>
        <taxon>Candidatus Buchananiibacteriota</taxon>
    </lineage>
</organism>
<reference evidence="5 6" key="1">
    <citation type="journal article" date="2016" name="Nat. Commun.">
        <title>Thousands of microbial genomes shed light on interconnected biogeochemical processes in an aquifer system.</title>
        <authorList>
            <person name="Anantharaman K."/>
            <person name="Brown C.T."/>
            <person name="Hug L.A."/>
            <person name="Sharon I."/>
            <person name="Castelle C.J."/>
            <person name="Probst A.J."/>
            <person name="Thomas B.C."/>
            <person name="Singh A."/>
            <person name="Wilkins M.J."/>
            <person name="Karaoz U."/>
            <person name="Brodie E.L."/>
            <person name="Williams K.H."/>
            <person name="Hubbard S.S."/>
            <person name="Banfield J.F."/>
        </authorList>
    </citation>
    <scope>NUCLEOTIDE SEQUENCE [LARGE SCALE GENOMIC DNA]</scope>
</reference>
<feature type="repeat" description="TPR" evidence="3">
    <location>
        <begin position="183"/>
        <end position="216"/>
    </location>
</feature>
<evidence type="ECO:0000313" key="5">
    <source>
        <dbReference type="EMBL" id="OGY41714.1"/>
    </source>
</evidence>
<sequence length="263" mass="30623">MYNIIALIAILLCLAIILAIIYRKLPLLASFDVDSIPEVKIAETKTKLMEQRMTRKFKFIYSKIIPFFTIIGNFFQRKFKVISEKIAAWEEKYKTKPQKEVLVTKEEFETFEKKIGVSLKEAQESINHESYEEAEKKYLEILSTDPKNIQAYRGLGNIYFLQKQYEEAKQTFIHILKLDKADRLANFELAEVFAKMGNYEEAIINLEKALAIEPNNPKYLDLLITIAIIIKDKNLAKQSLARLKESNPDNAKIEEFQSQIKEL</sequence>
<accession>A0A1G1XP53</accession>
<dbReference type="InterPro" id="IPR013105">
    <property type="entry name" value="TPR_2"/>
</dbReference>
<dbReference type="Pfam" id="PF14559">
    <property type="entry name" value="TPR_19"/>
    <property type="match status" value="1"/>
</dbReference>
<dbReference type="SMART" id="SM00028">
    <property type="entry name" value="TPR"/>
    <property type="match status" value="3"/>
</dbReference>
<evidence type="ECO:0000313" key="6">
    <source>
        <dbReference type="Proteomes" id="UP000176498"/>
    </source>
</evidence>
<keyword evidence="4" id="KW-0472">Membrane</keyword>
<keyword evidence="4" id="KW-1133">Transmembrane helix</keyword>
<dbReference type="AlphaFoldDB" id="A0A1G1XP53"/>
<evidence type="ECO:0000256" key="3">
    <source>
        <dbReference type="PROSITE-ProRule" id="PRU00339"/>
    </source>
</evidence>
<evidence type="ECO:0000256" key="1">
    <source>
        <dbReference type="ARBA" id="ARBA00022737"/>
    </source>
</evidence>
<proteinExistence type="predicted"/>
<dbReference type="InterPro" id="IPR051012">
    <property type="entry name" value="CellSynth/LPSAsmb/PSIAsmb"/>
</dbReference>
<dbReference type="InterPro" id="IPR019734">
    <property type="entry name" value="TPR_rpt"/>
</dbReference>
<evidence type="ECO:0000256" key="2">
    <source>
        <dbReference type="ARBA" id="ARBA00022803"/>
    </source>
</evidence>
<dbReference type="InterPro" id="IPR011990">
    <property type="entry name" value="TPR-like_helical_dom_sf"/>
</dbReference>
<dbReference type="SUPFAM" id="SSF48452">
    <property type="entry name" value="TPR-like"/>
    <property type="match status" value="1"/>
</dbReference>
<evidence type="ECO:0000256" key="4">
    <source>
        <dbReference type="SAM" id="Phobius"/>
    </source>
</evidence>
<dbReference type="Gene3D" id="1.25.40.10">
    <property type="entry name" value="Tetratricopeptide repeat domain"/>
    <property type="match status" value="2"/>
</dbReference>
<comment type="caution">
    <text evidence="5">The sequence shown here is derived from an EMBL/GenBank/DDBJ whole genome shotgun (WGS) entry which is preliminary data.</text>
</comment>
<dbReference type="PANTHER" id="PTHR45586">
    <property type="entry name" value="TPR REPEAT-CONTAINING PROTEIN PA4667"/>
    <property type="match status" value="1"/>
</dbReference>
<feature type="repeat" description="TPR" evidence="3">
    <location>
        <begin position="149"/>
        <end position="182"/>
    </location>
</feature>
<dbReference type="EMBL" id="MHHZ01000014">
    <property type="protein sequence ID" value="OGY41714.1"/>
    <property type="molecule type" value="Genomic_DNA"/>
</dbReference>
<dbReference type="PANTHER" id="PTHR45586:SF1">
    <property type="entry name" value="LIPOPOLYSACCHARIDE ASSEMBLY PROTEIN B"/>
    <property type="match status" value="1"/>
</dbReference>
<feature type="transmembrane region" description="Helical" evidence="4">
    <location>
        <begin position="59"/>
        <end position="75"/>
    </location>
</feature>